<dbReference type="Pfam" id="PF06439">
    <property type="entry name" value="3keto-disac_hyd"/>
    <property type="match status" value="1"/>
</dbReference>
<accession>A0A1M4Y9U7</accession>
<dbReference type="Gene3D" id="2.60.120.560">
    <property type="entry name" value="Exo-inulinase, domain 1"/>
    <property type="match status" value="1"/>
</dbReference>
<gene>
    <name evidence="2" type="ORF">SAMN05444274_103285</name>
</gene>
<dbReference type="Proteomes" id="UP000184164">
    <property type="component" value="Unassembled WGS sequence"/>
</dbReference>
<keyword evidence="3" id="KW-1185">Reference proteome</keyword>
<dbReference type="RefSeq" id="WP_073000357.1">
    <property type="nucleotide sequence ID" value="NZ_FQUM01000003.1"/>
</dbReference>
<dbReference type="InterPro" id="IPR010496">
    <property type="entry name" value="AL/BT2_dom"/>
</dbReference>
<dbReference type="OrthoDB" id="1118689at2"/>
<dbReference type="EMBL" id="FQUM01000003">
    <property type="protein sequence ID" value="SHF02561.1"/>
    <property type="molecule type" value="Genomic_DNA"/>
</dbReference>
<proteinExistence type="predicted"/>
<protein>
    <recommendedName>
        <fullName evidence="1">3-keto-alpha-glucoside-1,2-lyase/3-keto-2-hydroxy-glucal hydratase domain-containing protein</fullName>
    </recommendedName>
</protein>
<name>A0A1M4Y9U7_9BACT</name>
<evidence type="ECO:0000259" key="1">
    <source>
        <dbReference type="Pfam" id="PF06439"/>
    </source>
</evidence>
<dbReference type="STRING" id="1484053.SAMN05444274_103285"/>
<feature type="domain" description="3-keto-alpha-glucoside-1,2-lyase/3-keto-2-hydroxy-glucal hydratase" evidence="1">
    <location>
        <begin position="46"/>
        <end position="224"/>
    </location>
</feature>
<sequence length="225" mass="24899">MAATLLKNPRHFFVIALALTLILEGCTSRPQKQQSQAAQTKNAEPGWISLFDGKTLDGWEVTQFGTQGPVQVSEGSIVLGMGDGCSGITWQDSFPRMNYEVKLEAKKVTGNDFFCGMTFPVGDSFCSFIAGGWGGPVVGLSCIDGLDASENETRTLKKFDHNTWYNIHLKVSQTKIEVLIDDEQLVDFSYKGRKLSIRPEVDLSRPFGICSWTTTASLRNIYLKQ</sequence>
<reference evidence="2 3" key="1">
    <citation type="submission" date="2016-11" db="EMBL/GenBank/DDBJ databases">
        <authorList>
            <person name="Jaros S."/>
            <person name="Januszkiewicz K."/>
            <person name="Wedrychowicz H."/>
        </authorList>
    </citation>
    <scope>NUCLEOTIDE SEQUENCE [LARGE SCALE GENOMIC DNA]</scope>
    <source>
        <strain evidence="2 3">DSM 26910</strain>
    </source>
</reference>
<evidence type="ECO:0000313" key="2">
    <source>
        <dbReference type="EMBL" id="SHF02561.1"/>
    </source>
</evidence>
<evidence type="ECO:0000313" key="3">
    <source>
        <dbReference type="Proteomes" id="UP000184164"/>
    </source>
</evidence>
<organism evidence="2 3">
    <name type="scientific">Mariniphaga anaerophila</name>
    <dbReference type="NCBI Taxonomy" id="1484053"/>
    <lineage>
        <taxon>Bacteria</taxon>
        <taxon>Pseudomonadati</taxon>
        <taxon>Bacteroidota</taxon>
        <taxon>Bacteroidia</taxon>
        <taxon>Marinilabiliales</taxon>
        <taxon>Prolixibacteraceae</taxon>
        <taxon>Mariniphaga</taxon>
    </lineage>
</organism>
<dbReference type="AlphaFoldDB" id="A0A1M4Y9U7"/>
<dbReference type="GO" id="GO:0016787">
    <property type="term" value="F:hydrolase activity"/>
    <property type="evidence" value="ECO:0007669"/>
    <property type="project" value="InterPro"/>
</dbReference>